<feature type="transmembrane region" description="Helical" evidence="2">
    <location>
        <begin position="111"/>
        <end position="131"/>
    </location>
</feature>
<evidence type="ECO:0000256" key="2">
    <source>
        <dbReference type="SAM" id="Phobius"/>
    </source>
</evidence>
<feature type="region of interest" description="Disordered" evidence="1">
    <location>
        <begin position="78"/>
        <end position="106"/>
    </location>
</feature>
<feature type="compositionally biased region" description="Polar residues" evidence="1">
    <location>
        <begin position="90"/>
        <end position="100"/>
    </location>
</feature>
<keyword evidence="5" id="KW-1185">Reference proteome</keyword>
<dbReference type="InterPro" id="IPR008756">
    <property type="entry name" value="Peptidase_M56"/>
</dbReference>
<keyword evidence="2" id="KW-0812">Transmembrane</keyword>
<dbReference type="PANTHER" id="PTHR34978">
    <property type="entry name" value="POSSIBLE SENSOR-TRANSDUCER PROTEIN BLAR"/>
    <property type="match status" value="1"/>
</dbReference>
<evidence type="ECO:0000313" key="5">
    <source>
        <dbReference type="Proteomes" id="UP001314681"/>
    </source>
</evidence>
<protein>
    <submittedName>
        <fullName evidence="4">M56 family metallopeptidase</fullName>
    </submittedName>
</protein>
<dbReference type="Pfam" id="PF05569">
    <property type="entry name" value="Peptidase_M56"/>
    <property type="match status" value="1"/>
</dbReference>
<dbReference type="CDD" id="cd07341">
    <property type="entry name" value="M56_BlaR1_MecR1_like"/>
    <property type="match status" value="1"/>
</dbReference>
<evidence type="ECO:0000256" key="1">
    <source>
        <dbReference type="SAM" id="MobiDB-lite"/>
    </source>
</evidence>
<sequence>MEELFITILNMSITASYVILIIMAVRMLLKKAPKIFSYILWCVVLFRLICPFTIEGIFSILPSGNAAIPEAAVYPENSKSADSEPEAAANTRQAPQTSVHPDNKTLPQPGMMAAAVIWLSGITGMLAYSILSLTKMKNLRRSAYLYKRDEIQGIFRRRKINIYEGEYLETAFVMGIFRPAIYIPNALEESERSYIICHEQVHIKRLDYLIKPVAYLVLCIHWFNPLVWAAFLLMEKDMELSCDERVLHDMGKEIRREYASSLLTLASGRRTLSGGPLAFGENDIKSRIRNVLNYHRPAFWGIIASAVILIVISAGLIFSPATRDSMKWAKSLRPEEVVKIELVVMPSDEGKQYRVYLPEEYPQIVELLHHSRGRYVENPEVLAGGGLSFYITTTDGVRHQFTNYGNTYLVIDEDSYRSSYDWLSQWDYEGNDKLPEGFFKNQKSSVDDKKESADAEADKDESIDEKPANLDTDEENTGGENAGGEDTGGMTFPFSMGITPMTLADGSGIDVELVMTDGKLWRSDDPDFIYGGYFQDGENYVGQFELRTLKEGRILDQMPVQLTQPELCFYGPVTLAAADYNGDGNPEFTLGSWVWSGGNEYNLYSIDTSGRLTLLSYIERHDEKEASVLLDQPTPGSFSVNWYNQQTGERDPVLYHWNGDTYLQDQ</sequence>
<accession>A0ABS6KAE0</accession>
<dbReference type="InterPro" id="IPR052173">
    <property type="entry name" value="Beta-lactam_resp_regulator"/>
</dbReference>
<feature type="region of interest" description="Disordered" evidence="1">
    <location>
        <begin position="439"/>
        <end position="488"/>
    </location>
</feature>
<reference evidence="4 5" key="1">
    <citation type="submission" date="2021-06" db="EMBL/GenBank/DDBJ databases">
        <title>Description of novel taxa of the family Lachnospiraceae.</title>
        <authorList>
            <person name="Chaplin A.V."/>
            <person name="Sokolova S.R."/>
            <person name="Pikina A.P."/>
            <person name="Korzhanova M."/>
            <person name="Belova V."/>
            <person name="Korostin D."/>
            <person name="Efimov B.A."/>
        </authorList>
    </citation>
    <scope>NUCLEOTIDE SEQUENCE [LARGE SCALE GENOMIC DNA]</scope>
    <source>
        <strain evidence="4 5">ASD4241</strain>
    </source>
</reference>
<gene>
    <name evidence="4" type="ORF">KTH90_15810</name>
</gene>
<dbReference type="PANTHER" id="PTHR34978:SF3">
    <property type="entry name" value="SLR0241 PROTEIN"/>
    <property type="match status" value="1"/>
</dbReference>
<proteinExistence type="predicted"/>
<feature type="transmembrane region" description="Helical" evidence="2">
    <location>
        <begin position="213"/>
        <end position="234"/>
    </location>
</feature>
<evidence type="ECO:0000259" key="3">
    <source>
        <dbReference type="Pfam" id="PF05569"/>
    </source>
</evidence>
<organism evidence="4 5">
    <name type="scientific">Diplocloster modestus</name>
    <dbReference type="NCBI Taxonomy" id="2850322"/>
    <lineage>
        <taxon>Bacteria</taxon>
        <taxon>Bacillati</taxon>
        <taxon>Bacillota</taxon>
        <taxon>Clostridia</taxon>
        <taxon>Lachnospirales</taxon>
        <taxon>Lachnospiraceae</taxon>
        <taxon>Diplocloster</taxon>
    </lineage>
</organism>
<feature type="compositionally biased region" description="Acidic residues" evidence="1">
    <location>
        <begin position="454"/>
        <end position="463"/>
    </location>
</feature>
<feature type="domain" description="Peptidase M56" evidence="3">
    <location>
        <begin position="7"/>
        <end position="290"/>
    </location>
</feature>
<dbReference type="Proteomes" id="UP001314681">
    <property type="component" value="Unassembled WGS sequence"/>
</dbReference>
<evidence type="ECO:0000313" key="4">
    <source>
        <dbReference type="EMBL" id="MBU9727479.1"/>
    </source>
</evidence>
<keyword evidence="2" id="KW-1133">Transmembrane helix</keyword>
<keyword evidence="2" id="KW-0472">Membrane</keyword>
<dbReference type="EMBL" id="JAHQCX010000011">
    <property type="protein sequence ID" value="MBU9727479.1"/>
    <property type="molecule type" value="Genomic_DNA"/>
</dbReference>
<dbReference type="RefSeq" id="WP_158352132.1">
    <property type="nucleotide sequence ID" value="NZ_JAHQCX010000011.1"/>
</dbReference>
<feature type="transmembrane region" description="Helical" evidence="2">
    <location>
        <begin position="35"/>
        <end position="54"/>
    </location>
</feature>
<name>A0ABS6KAE0_9FIRM</name>
<feature type="transmembrane region" description="Helical" evidence="2">
    <location>
        <begin position="6"/>
        <end position="28"/>
    </location>
</feature>
<feature type="transmembrane region" description="Helical" evidence="2">
    <location>
        <begin position="298"/>
        <end position="318"/>
    </location>
</feature>
<comment type="caution">
    <text evidence="4">The sequence shown here is derived from an EMBL/GenBank/DDBJ whole genome shotgun (WGS) entry which is preliminary data.</text>
</comment>